<feature type="compositionally biased region" description="Basic and acidic residues" evidence="5">
    <location>
        <begin position="1"/>
        <end position="12"/>
    </location>
</feature>
<gene>
    <name evidence="6" type="primary">speB</name>
    <name evidence="6" type="ORF">WI372_07245</name>
</gene>
<dbReference type="PANTHER" id="PTHR11358">
    <property type="entry name" value="ARGINASE/AGMATINASE"/>
    <property type="match status" value="1"/>
</dbReference>
<dbReference type="InterPro" id="IPR006035">
    <property type="entry name" value="Ureohydrolase"/>
</dbReference>
<evidence type="ECO:0000256" key="3">
    <source>
        <dbReference type="ARBA" id="ARBA00022801"/>
    </source>
</evidence>
<evidence type="ECO:0000256" key="1">
    <source>
        <dbReference type="ARBA" id="ARBA00009227"/>
    </source>
</evidence>
<dbReference type="EC" id="3.5.3.11" evidence="6"/>
<feature type="region of interest" description="Disordered" evidence="5">
    <location>
        <begin position="1"/>
        <end position="25"/>
    </location>
</feature>
<dbReference type="RefSeq" id="WP_405279719.1">
    <property type="nucleotide sequence ID" value="NZ_JBBHLI010000003.1"/>
</dbReference>
<dbReference type="SUPFAM" id="SSF52768">
    <property type="entry name" value="Arginase/deacetylase"/>
    <property type="match status" value="1"/>
</dbReference>
<dbReference type="PROSITE" id="PS51409">
    <property type="entry name" value="ARGINASE_2"/>
    <property type="match status" value="1"/>
</dbReference>
<organism evidence="6 7">
    <name type="scientific">Gaopeijia maritima</name>
    <dbReference type="NCBI Taxonomy" id="3119007"/>
    <lineage>
        <taxon>Bacteria</taxon>
        <taxon>Pseudomonadati</taxon>
        <taxon>Gemmatimonadota</taxon>
        <taxon>Longimicrobiia</taxon>
        <taxon>Gaopeijiales</taxon>
        <taxon>Gaopeijiaceae</taxon>
        <taxon>Gaopeijia</taxon>
    </lineage>
</organism>
<dbReference type="InterPro" id="IPR005925">
    <property type="entry name" value="Agmatinase-rel"/>
</dbReference>
<proteinExistence type="inferred from homology"/>
<keyword evidence="3 4" id="KW-0378">Hydrolase</keyword>
<dbReference type="PANTHER" id="PTHR11358:SF26">
    <property type="entry name" value="GUANIDINO ACID HYDROLASE, MITOCHONDRIAL"/>
    <property type="match status" value="1"/>
</dbReference>
<comment type="similarity">
    <text evidence="1">Belongs to the arginase family. Agmatinase subfamily.</text>
</comment>
<dbReference type="NCBIfam" id="TIGR01230">
    <property type="entry name" value="agmatinase"/>
    <property type="match status" value="1"/>
</dbReference>
<keyword evidence="7" id="KW-1185">Reference proteome</keyword>
<dbReference type="Proteomes" id="UP001484239">
    <property type="component" value="Unassembled WGS sequence"/>
</dbReference>
<evidence type="ECO:0000313" key="7">
    <source>
        <dbReference type="Proteomes" id="UP001484239"/>
    </source>
</evidence>
<dbReference type="Gene3D" id="3.40.800.10">
    <property type="entry name" value="Ureohydrolase domain"/>
    <property type="match status" value="1"/>
</dbReference>
<reference evidence="6 7" key="1">
    <citation type="submission" date="2024-02" db="EMBL/GenBank/DDBJ databases">
        <title>A novel Gemmatimonadota bacterium.</title>
        <authorList>
            <person name="Du Z.-J."/>
            <person name="Ye Y.-Q."/>
        </authorList>
    </citation>
    <scope>NUCLEOTIDE SEQUENCE [LARGE SCALE GENOMIC DNA]</scope>
    <source>
        <strain evidence="6 7">DH-20</strain>
    </source>
</reference>
<accession>A0ABU9E8C6</accession>
<dbReference type="InterPro" id="IPR020855">
    <property type="entry name" value="Ureohydrolase_Mn_BS"/>
</dbReference>
<evidence type="ECO:0000313" key="6">
    <source>
        <dbReference type="EMBL" id="MEK9500766.1"/>
    </source>
</evidence>
<dbReference type="GO" id="GO:0008783">
    <property type="term" value="F:agmatinase activity"/>
    <property type="evidence" value="ECO:0007669"/>
    <property type="project" value="UniProtKB-EC"/>
</dbReference>
<evidence type="ECO:0000256" key="5">
    <source>
        <dbReference type="SAM" id="MobiDB-lite"/>
    </source>
</evidence>
<sequence length="321" mass="35598">MPNRPDPAHAARTDGGSSSPEELSEVPWELPHRFLGLDDEASSFDRAAAVILPVPWEATTSYGGGTRRGPGAILEASRYIELYDQEFDLEPGPRYGVHTLPSVELTRAGPEQAMAELRSVHDRVLDAAGDRFVLMLGGEHAVSSPAIRSHAARHDDRITVLQFDAHADLRAQYEGSPASHASAMARVIDVADVVGVGLRAVSQEEVDVARAHDGVHLIWADEMWRDDAWMDRAMERLGEKVYITFDVDYFDPSLVPSTGTPEPGGGDWYRTLHFLRRVFTEREVIGCDVVELAPTPGLHAPDFLVAKLVYKLLNYRFQDRY</sequence>
<dbReference type="InterPro" id="IPR023696">
    <property type="entry name" value="Ureohydrolase_dom_sf"/>
</dbReference>
<dbReference type="EMBL" id="JBBHLI010000003">
    <property type="protein sequence ID" value="MEK9500766.1"/>
    <property type="molecule type" value="Genomic_DNA"/>
</dbReference>
<dbReference type="CDD" id="cd11593">
    <property type="entry name" value="Agmatinase-like_2"/>
    <property type="match status" value="1"/>
</dbReference>
<dbReference type="Pfam" id="PF00491">
    <property type="entry name" value="Arginase"/>
    <property type="match status" value="1"/>
</dbReference>
<dbReference type="PROSITE" id="PS01053">
    <property type="entry name" value="ARGINASE_1"/>
    <property type="match status" value="1"/>
</dbReference>
<evidence type="ECO:0000256" key="2">
    <source>
        <dbReference type="ARBA" id="ARBA00022723"/>
    </source>
</evidence>
<protein>
    <submittedName>
        <fullName evidence="6">Agmatinase</fullName>
        <ecNumber evidence="6">3.5.3.11</ecNumber>
    </submittedName>
</protein>
<evidence type="ECO:0000256" key="4">
    <source>
        <dbReference type="RuleBase" id="RU003684"/>
    </source>
</evidence>
<keyword evidence="2" id="KW-0479">Metal-binding</keyword>
<name>A0ABU9E8C6_9BACT</name>
<dbReference type="PIRSF" id="PIRSF036979">
    <property type="entry name" value="Arginase"/>
    <property type="match status" value="1"/>
</dbReference>
<comment type="caution">
    <text evidence="6">The sequence shown here is derived from an EMBL/GenBank/DDBJ whole genome shotgun (WGS) entry which is preliminary data.</text>
</comment>